<name>A0ABQ7SFM1_PHRPL</name>
<dbReference type="Pfam" id="PF13637">
    <property type="entry name" value="Ank_4"/>
    <property type="match status" value="1"/>
</dbReference>
<protein>
    <submittedName>
        <fullName evidence="6">Uncharacterized protein</fullName>
    </submittedName>
</protein>
<sequence length="93" mass="9976">MPWGDGDLGSWADRSPLHEAASQGRLLSLKTLIAQGYNVDALTIDQVTPLHEACLGDHVGCARLLLEAGANVSIILSHTTCIDNNLNCECYNN</sequence>
<evidence type="ECO:0000256" key="4">
    <source>
        <dbReference type="ARBA" id="ARBA00023043"/>
    </source>
</evidence>
<evidence type="ECO:0000313" key="6">
    <source>
        <dbReference type="EMBL" id="KAH0616115.1"/>
    </source>
</evidence>
<dbReference type="Gene3D" id="1.25.40.20">
    <property type="entry name" value="Ankyrin repeat-containing domain"/>
    <property type="match status" value="1"/>
</dbReference>
<dbReference type="InterPro" id="IPR036770">
    <property type="entry name" value="Ankyrin_rpt-contain_sf"/>
</dbReference>
<feature type="repeat" description="ANK" evidence="5">
    <location>
        <begin position="45"/>
        <end position="77"/>
    </location>
</feature>
<evidence type="ECO:0000256" key="1">
    <source>
        <dbReference type="ARBA" id="ARBA00005949"/>
    </source>
</evidence>
<dbReference type="Proteomes" id="UP000826234">
    <property type="component" value="Unassembled WGS sequence"/>
</dbReference>
<dbReference type="PROSITE" id="PS50297">
    <property type="entry name" value="ANK_REP_REGION"/>
    <property type="match status" value="2"/>
</dbReference>
<dbReference type="PANTHER" id="PTHR24136:SF18">
    <property type="entry name" value="ANKYRIN REPEAT AND SOCS BOX PROTEIN 5"/>
    <property type="match status" value="1"/>
</dbReference>
<evidence type="ECO:0000256" key="2">
    <source>
        <dbReference type="ARBA" id="ARBA00022737"/>
    </source>
</evidence>
<proteinExistence type="inferred from homology"/>
<feature type="repeat" description="ANK" evidence="5">
    <location>
        <begin position="12"/>
        <end position="44"/>
    </location>
</feature>
<keyword evidence="4 5" id="KW-0040">ANK repeat</keyword>
<comment type="caution">
    <text evidence="6">The sequence shown here is derived from an EMBL/GenBank/DDBJ whole genome shotgun (WGS) entry which is preliminary data.</text>
</comment>
<organism evidence="6 7">
    <name type="scientific">Phrynosoma platyrhinos</name>
    <name type="common">Desert horned lizard</name>
    <dbReference type="NCBI Taxonomy" id="52577"/>
    <lineage>
        <taxon>Eukaryota</taxon>
        <taxon>Metazoa</taxon>
        <taxon>Chordata</taxon>
        <taxon>Craniata</taxon>
        <taxon>Vertebrata</taxon>
        <taxon>Euteleostomi</taxon>
        <taxon>Lepidosauria</taxon>
        <taxon>Squamata</taxon>
        <taxon>Bifurcata</taxon>
        <taxon>Unidentata</taxon>
        <taxon>Episquamata</taxon>
        <taxon>Toxicofera</taxon>
        <taxon>Iguania</taxon>
        <taxon>Phrynosomatidae</taxon>
        <taxon>Phrynosomatinae</taxon>
        <taxon>Phrynosoma</taxon>
    </lineage>
</organism>
<dbReference type="InterPro" id="IPR051573">
    <property type="entry name" value="Ankyrin-SOCS_box_domain"/>
</dbReference>
<evidence type="ECO:0000256" key="3">
    <source>
        <dbReference type="ARBA" id="ARBA00022786"/>
    </source>
</evidence>
<dbReference type="SUPFAM" id="SSF48403">
    <property type="entry name" value="Ankyrin repeat"/>
    <property type="match status" value="1"/>
</dbReference>
<evidence type="ECO:0000256" key="5">
    <source>
        <dbReference type="PROSITE-ProRule" id="PRU00023"/>
    </source>
</evidence>
<dbReference type="SMART" id="SM00248">
    <property type="entry name" value="ANK"/>
    <property type="match status" value="2"/>
</dbReference>
<accession>A0ABQ7SFM1</accession>
<comment type="similarity">
    <text evidence="1">Belongs to the ankyrin SOCS box (ASB) family.</text>
</comment>
<keyword evidence="7" id="KW-1185">Reference proteome</keyword>
<dbReference type="EMBL" id="JAIPUX010005290">
    <property type="protein sequence ID" value="KAH0616115.1"/>
    <property type="molecule type" value="Genomic_DNA"/>
</dbReference>
<evidence type="ECO:0000313" key="7">
    <source>
        <dbReference type="Proteomes" id="UP000826234"/>
    </source>
</evidence>
<keyword evidence="3" id="KW-0833">Ubl conjugation pathway</keyword>
<gene>
    <name evidence="6" type="ORF">JD844_026979</name>
</gene>
<dbReference type="InterPro" id="IPR002110">
    <property type="entry name" value="Ankyrin_rpt"/>
</dbReference>
<dbReference type="PROSITE" id="PS50088">
    <property type="entry name" value="ANK_REPEAT"/>
    <property type="match status" value="2"/>
</dbReference>
<keyword evidence="2" id="KW-0677">Repeat</keyword>
<dbReference type="PANTHER" id="PTHR24136">
    <property type="entry name" value="SOWAH (DROSOPHILA) HOMOLOG"/>
    <property type="match status" value="1"/>
</dbReference>
<reference evidence="6 7" key="1">
    <citation type="journal article" date="2022" name="Gigascience">
        <title>A chromosome-level genome assembly and annotation of the desert horned lizard, Phrynosoma platyrhinos, provides insight into chromosomal rearrangements among reptiles.</title>
        <authorList>
            <person name="Koochekian N."/>
            <person name="Ascanio A."/>
            <person name="Farleigh K."/>
            <person name="Card D.C."/>
            <person name="Schield D.R."/>
            <person name="Castoe T.A."/>
            <person name="Jezkova T."/>
        </authorList>
    </citation>
    <scope>NUCLEOTIDE SEQUENCE [LARGE SCALE GENOMIC DNA]</scope>
    <source>
        <strain evidence="6">NK-2021</strain>
    </source>
</reference>